<dbReference type="Proteomes" id="UP001279734">
    <property type="component" value="Unassembled WGS sequence"/>
</dbReference>
<gene>
    <name evidence="2" type="ORF">Nepgr_004567</name>
</gene>
<comment type="caution">
    <text evidence="2">The sequence shown here is derived from an EMBL/GenBank/DDBJ whole genome shotgun (WGS) entry which is preliminary data.</text>
</comment>
<dbReference type="AlphaFoldDB" id="A0AAD3XFB8"/>
<evidence type="ECO:0000256" key="1">
    <source>
        <dbReference type="SAM" id="MobiDB-lite"/>
    </source>
</evidence>
<organism evidence="2 3">
    <name type="scientific">Nepenthes gracilis</name>
    <name type="common">Slender pitcher plant</name>
    <dbReference type="NCBI Taxonomy" id="150966"/>
    <lineage>
        <taxon>Eukaryota</taxon>
        <taxon>Viridiplantae</taxon>
        <taxon>Streptophyta</taxon>
        <taxon>Embryophyta</taxon>
        <taxon>Tracheophyta</taxon>
        <taxon>Spermatophyta</taxon>
        <taxon>Magnoliopsida</taxon>
        <taxon>eudicotyledons</taxon>
        <taxon>Gunneridae</taxon>
        <taxon>Pentapetalae</taxon>
        <taxon>Caryophyllales</taxon>
        <taxon>Nepenthaceae</taxon>
        <taxon>Nepenthes</taxon>
    </lineage>
</organism>
<sequence length="80" mass="8302">MGSVAEIWSTELERTRQEGDAPAATAAAATESSSQVTRLKPKREEASSPSLLATTPGGIQVRASFCSDAALAMLMDCLCA</sequence>
<evidence type="ECO:0000313" key="2">
    <source>
        <dbReference type="EMBL" id="GMH02728.1"/>
    </source>
</evidence>
<proteinExistence type="predicted"/>
<accession>A0AAD3XFB8</accession>
<feature type="compositionally biased region" description="Low complexity" evidence="1">
    <location>
        <begin position="21"/>
        <end position="30"/>
    </location>
</feature>
<keyword evidence="3" id="KW-1185">Reference proteome</keyword>
<protein>
    <submittedName>
        <fullName evidence="2">Uncharacterized protein</fullName>
    </submittedName>
</protein>
<feature type="region of interest" description="Disordered" evidence="1">
    <location>
        <begin position="1"/>
        <end position="53"/>
    </location>
</feature>
<name>A0AAD3XFB8_NEPGR</name>
<dbReference type="EMBL" id="BSYO01000004">
    <property type="protein sequence ID" value="GMH02728.1"/>
    <property type="molecule type" value="Genomic_DNA"/>
</dbReference>
<reference evidence="2" key="1">
    <citation type="submission" date="2023-05" db="EMBL/GenBank/DDBJ databases">
        <title>Nepenthes gracilis genome sequencing.</title>
        <authorList>
            <person name="Fukushima K."/>
        </authorList>
    </citation>
    <scope>NUCLEOTIDE SEQUENCE</scope>
    <source>
        <strain evidence="2">SING2019-196</strain>
    </source>
</reference>
<evidence type="ECO:0000313" key="3">
    <source>
        <dbReference type="Proteomes" id="UP001279734"/>
    </source>
</evidence>